<keyword evidence="6" id="KW-0723">Serine/threonine-protein kinase</keyword>
<evidence type="ECO:0000313" key="21">
    <source>
        <dbReference type="Proteomes" id="UP000307440"/>
    </source>
</evidence>
<evidence type="ECO:0000256" key="5">
    <source>
        <dbReference type="ARBA" id="ARBA00022490"/>
    </source>
</evidence>
<evidence type="ECO:0000256" key="11">
    <source>
        <dbReference type="ARBA" id="ARBA00022777"/>
    </source>
</evidence>
<sequence>MDSRHQDPEEFYVKQDRIGKGSFGEVYKGYDKRTQKTVAIKIIDLESAEDEIEDIQQEIQILSQLDSSHVTKYHGSYLKGSHLWIVMEYCSGGSCSDLMKPGVFREEYIAIIIRELLKGLEYLHTEGKLHRDIKAANILLSANGEVKLADFGVSGQLSGTLSAKKNTFVGTPYWMSPEVIKQSGYDHKADIWSLGITAIELAKGEPPYAELHPMKVLFLIPKNHPPTLEGNHFSKTFREFVSFCLQRDPKERPTARELLKHKFVRMAKKTSYLTELIERHERWKADGGDRGLDEDDRPRNDMDGQNNGDSDDMWDFGTVRHPGTTRNLGHGSIRAAGPPLTWENNERSRAEEHVDSRAKRGSGSSGSYSSSITAKGTLPRIPQAVPSAPVPSRSPTNSRFEQDTVRNAQLQHTAPDRQPNKPVQHTVQREPSDEFEEYDDEYEDVHGGATALHNKVNELHIDDEDLPDTTMLDSVVLPAIASLFPRVSTQEARVALSALQRAFTEAERIIPGVTHELVNEIVDSVERVEDER</sequence>
<dbReference type="InterPro" id="IPR017441">
    <property type="entry name" value="Protein_kinase_ATP_BS"/>
</dbReference>
<dbReference type="AlphaFoldDB" id="A0A5C3L228"/>
<comment type="cofactor">
    <cofactor evidence="1">
        <name>Mg(2+)</name>
        <dbReference type="ChEBI" id="CHEBI:18420"/>
    </cofactor>
</comment>
<dbReference type="CDD" id="cd06609">
    <property type="entry name" value="STKc_MST3_like"/>
    <property type="match status" value="1"/>
</dbReference>
<keyword evidence="10 16" id="KW-0547">Nucleotide-binding</keyword>
<dbReference type="GO" id="GO:0046872">
    <property type="term" value="F:metal ion binding"/>
    <property type="evidence" value="ECO:0007669"/>
    <property type="project" value="UniProtKB-KW"/>
</dbReference>
<gene>
    <name evidence="20" type="ORF">FA15DRAFT_667124</name>
</gene>
<keyword evidence="13" id="KW-0460">Magnesium</keyword>
<evidence type="ECO:0000256" key="17">
    <source>
        <dbReference type="SAM" id="Coils"/>
    </source>
</evidence>
<comment type="catalytic activity">
    <reaction evidence="15">
        <text>L-seryl-[protein] + ATP = O-phospho-L-seryl-[protein] + ADP + H(+)</text>
        <dbReference type="Rhea" id="RHEA:17989"/>
        <dbReference type="Rhea" id="RHEA-COMP:9863"/>
        <dbReference type="Rhea" id="RHEA-COMP:11604"/>
        <dbReference type="ChEBI" id="CHEBI:15378"/>
        <dbReference type="ChEBI" id="CHEBI:29999"/>
        <dbReference type="ChEBI" id="CHEBI:30616"/>
        <dbReference type="ChEBI" id="CHEBI:83421"/>
        <dbReference type="ChEBI" id="CHEBI:456216"/>
        <dbReference type="EC" id="2.7.11.1"/>
    </reaction>
</comment>
<evidence type="ECO:0000256" key="7">
    <source>
        <dbReference type="ARBA" id="ARBA00022553"/>
    </source>
</evidence>
<name>A0A5C3L228_COPMA</name>
<keyword evidence="5" id="KW-0963">Cytoplasm</keyword>
<protein>
    <recommendedName>
        <fullName evidence="4">non-specific serine/threonine protein kinase</fullName>
        <ecNumber evidence="4">2.7.11.1</ecNumber>
    </recommendedName>
</protein>
<dbReference type="InterPro" id="IPR011009">
    <property type="entry name" value="Kinase-like_dom_sf"/>
</dbReference>
<dbReference type="STRING" id="230819.A0A5C3L228"/>
<evidence type="ECO:0000256" key="12">
    <source>
        <dbReference type="ARBA" id="ARBA00022840"/>
    </source>
</evidence>
<dbReference type="Gene3D" id="1.10.12.70">
    <property type="match status" value="1"/>
</dbReference>
<feature type="compositionally biased region" description="Basic and acidic residues" evidence="18">
    <location>
        <begin position="286"/>
        <end position="302"/>
    </location>
</feature>
<comment type="similarity">
    <text evidence="3">Belongs to the protein kinase superfamily. STE Ser/Thr protein kinase family. STE20 subfamily.</text>
</comment>
<keyword evidence="11 20" id="KW-0418">Kinase</keyword>
<dbReference type="PROSITE" id="PS00107">
    <property type="entry name" value="PROTEIN_KINASE_ATP"/>
    <property type="match status" value="1"/>
</dbReference>
<evidence type="ECO:0000256" key="9">
    <source>
        <dbReference type="ARBA" id="ARBA00022723"/>
    </source>
</evidence>
<comment type="subcellular location">
    <subcellularLocation>
        <location evidence="2">Cytoplasm</location>
    </subcellularLocation>
</comment>
<evidence type="ECO:0000256" key="6">
    <source>
        <dbReference type="ARBA" id="ARBA00022527"/>
    </source>
</evidence>
<dbReference type="InterPro" id="IPR046409">
    <property type="entry name" value="PDC10_dimerisation_sf"/>
</dbReference>
<evidence type="ECO:0000256" key="2">
    <source>
        <dbReference type="ARBA" id="ARBA00004496"/>
    </source>
</evidence>
<dbReference type="SUPFAM" id="SSF56112">
    <property type="entry name" value="Protein kinase-like (PK-like)"/>
    <property type="match status" value="1"/>
</dbReference>
<evidence type="ECO:0000256" key="1">
    <source>
        <dbReference type="ARBA" id="ARBA00001946"/>
    </source>
</evidence>
<dbReference type="Pfam" id="PF20929">
    <property type="entry name" value="PDCD10_N"/>
    <property type="match status" value="1"/>
</dbReference>
<dbReference type="Gene3D" id="3.30.200.20">
    <property type="entry name" value="Phosphorylase Kinase, domain 1"/>
    <property type="match status" value="1"/>
</dbReference>
<evidence type="ECO:0000313" key="20">
    <source>
        <dbReference type="EMBL" id="TFK26652.1"/>
    </source>
</evidence>
<dbReference type="InterPro" id="IPR048288">
    <property type="entry name" value="PDCD10_N"/>
</dbReference>
<keyword evidence="21" id="KW-1185">Reference proteome</keyword>
<keyword evidence="17" id="KW-0175">Coiled coil</keyword>
<dbReference type="PANTHER" id="PTHR48012">
    <property type="entry name" value="STERILE20-LIKE KINASE, ISOFORM B-RELATED"/>
    <property type="match status" value="1"/>
</dbReference>
<evidence type="ECO:0000256" key="13">
    <source>
        <dbReference type="ARBA" id="ARBA00022842"/>
    </source>
</evidence>
<dbReference type="PROSITE" id="PS50011">
    <property type="entry name" value="PROTEIN_KINASE_DOM"/>
    <property type="match status" value="1"/>
</dbReference>
<evidence type="ECO:0000256" key="10">
    <source>
        <dbReference type="ARBA" id="ARBA00022741"/>
    </source>
</evidence>
<feature type="compositionally biased region" description="Low complexity" evidence="18">
    <location>
        <begin position="382"/>
        <end position="395"/>
    </location>
</feature>
<evidence type="ECO:0000256" key="16">
    <source>
        <dbReference type="PROSITE-ProRule" id="PRU10141"/>
    </source>
</evidence>
<feature type="domain" description="Protein kinase" evidence="19">
    <location>
        <begin position="12"/>
        <end position="264"/>
    </location>
</feature>
<dbReference type="GO" id="GO:0004674">
    <property type="term" value="F:protein serine/threonine kinase activity"/>
    <property type="evidence" value="ECO:0007669"/>
    <property type="project" value="UniProtKB-KW"/>
</dbReference>
<dbReference type="PANTHER" id="PTHR48012:SF10">
    <property type="entry name" value="FI20177P1"/>
    <property type="match status" value="1"/>
</dbReference>
<evidence type="ECO:0000256" key="15">
    <source>
        <dbReference type="ARBA" id="ARBA00048679"/>
    </source>
</evidence>
<dbReference type="FunFam" id="3.30.200.20:FF:000092">
    <property type="entry name" value="Serine/threonine-protein kinase 24"/>
    <property type="match status" value="1"/>
</dbReference>
<feature type="compositionally biased region" description="Low complexity" evidence="18">
    <location>
        <begin position="361"/>
        <end position="371"/>
    </location>
</feature>
<dbReference type="EC" id="2.7.11.1" evidence="4"/>
<dbReference type="Proteomes" id="UP000307440">
    <property type="component" value="Unassembled WGS sequence"/>
</dbReference>
<evidence type="ECO:0000256" key="8">
    <source>
        <dbReference type="ARBA" id="ARBA00022679"/>
    </source>
</evidence>
<keyword evidence="12 16" id="KW-0067">ATP-binding</keyword>
<dbReference type="Pfam" id="PF00069">
    <property type="entry name" value="Pkinase"/>
    <property type="match status" value="1"/>
</dbReference>
<dbReference type="OrthoDB" id="248923at2759"/>
<dbReference type="FunFam" id="1.10.510.10:FF:000411">
    <property type="entry name" value="Probable Ste20-like kinase Don3"/>
    <property type="match status" value="1"/>
</dbReference>
<keyword evidence="8" id="KW-0808">Transferase</keyword>
<keyword evidence="9" id="KW-0479">Metal-binding</keyword>
<dbReference type="SMART" id="SM00220">
    <property type="entry name" value="S_TKc"/>
    <property type="match status" value="1"/>
</dbReference>
<dbReference type="Gene3D" id="1.10.510.10">
    <property type="entry name" value="Transferase(Phosphotransferase) domain 1"/>
    <property type="match status" value="1"/>
</dbReference>
<accession>A0A5C3L228</accession>
<dbReference type="GO" id="GO:0005524">
    <property type="term" value="F:ATP binding"/>
    <property type="evidence" value="ECO:0007669"/>
    <property type="project" value="UniProtKB-UniRule"/>
</dbReference>
<dbReference type="InterPro" id="IPR000719">
    <property type="entry name" value="Prot_kinase_dom"/>
</dbReference>
<dbReference type="GO" id="GO:0005737">
    <property type="term" value="C:cytoplasm"/>
    <property type="evidence" value="ECO:0007669"/>
    <property type="project" value="UniProtKB-SubCell"/>
</dbReference>
<feature type="region of interest" description="Disordered" evidence="18">
    <location>
        <begin position="286"/>
        <end position="432"/>
    </location>
</feature>
<evidence type="ECO:0000256" key="18">
    <source>
        <dbReference type="SAM" id="MobiDB-lite"/>
    </source>
</evidence>
<evidence type="ECO:0000259" key="19">
    <source>
        <dbReference type="PROSITE" id="PS50011"/>
    </source>
</evidence>
<proteinExistence type="inferred from homology"/>
<comment type="catalytic activity">
    <reaction evidence="14">
        <text>L-threonyl-[protein] + ATP = O-phospho-L-threonyl-[protein] + ADP + H(+)</text>
        <dbReference type="Rhea" id="RHEA:46608"/>
        <dbReference type="Rhea" id="RHEA-COMP:11060"/>
        <dbReference type="Rhea" id="RHEA-COMP:11605"/>
        <dbReference type="ChEBI" id="CHEBI:15378"/>
        <dbReference type="ChEBI" id="CHEBI:30013"/>
        <dbReference type="ChEBI" id="CHEBI:30616"/>
        <dbReference type="ChEBI" id="CHEBI:61977"/>
        <dbReference type="ChEBI" id="CHEBI:456216"/>
        <dbReference type="EC" id="2.7.11.1"/>
    </reaction>
</comment>
<organism evidence="20 21">
    <name type="scientific">Coprinopsis marcescibilis</name>
    <name type="common">Agaric fungus</name>
    <name type="synonym">Psathyrella marcescibilis</name>
    <dbReference type="NCBI Taxonomy" id="230819"/>
    <lineage>
        <taxon>Eukaryota</taxon>
        <taxon>Fungi</taxon>
        <taxon>Dikarya</taxon>
        <taxon>Basidiomycota</taxon>
        <taxon>Agaricomycotina</taxon>
        <taxon>Agaricomycetes</taxon>
        <taxon>Agaricomycetidae</taxon>
        <taxon>Agaricales</taxon>
        <taxon>Agaricineae</taxon>
        <taxon>Psathyrellaceae</taxon>
        <taxon>Coprinopsis</taxon>
    </lineage>
</organism>
<dbReference type="InterPro" id="IPR050629">
    <property type="entry name" value="STE20/SPS1-PAK"/>
</dbReference>
<feature type="binding site" evidence="16">
    <location>
        <position position="41"/>
    </location>
    <ligand>
        <name>ATP</name>
        <dbReference type="ChEBI" id="CHEBI:30616"/>
    </ligand>
</feature>
<keyword evidence="7" id="KW-0597">Phosphoprotein</keyword>
<evidence type="ECO:0000256" key="14">
    <source>
        <dbReference type="ARBA" id="ARBA00047899"/>
    </source>
</evidence>
<dbReference type="EMBL" id="ML210172">
    <property type="protein sequence ID" value="TFK26652.1"/>
    <property type="molecule type" value="Genomic_DNA"/>
</dbReference>
<evidence type="ECO:0000256" key="3">
    <source>
        <dbReference type="ARBA" id="ARBA00008874"/>
    </source>
</evidence>
<evidence type="ECO:0000256" key="4">
    <source>
        <dbReference type="ARBA" id="ARBA00012513"/>
    </source>
</evidence>
<feature type="compositionally biased region" description="Basic and acidic residues" evidence="18">
    <location>
        <begin position="344"/>
        <end position="358"/>
    </location>
</feature>
<feature type="coiled-coil region" evidence="17">
    <location>
        <begin position="38"/>
        <end position="65"/>
    </location>
</feature>
<reference evidence="20 21" key="1">
    <citation type="journal article" date="2019" name="Nat. Ecol. Evol.">
        <title>Megaphylogeny resolves global patterns of mushroom evolution.</title>
        <authorList>
            <person name="Varga T."/>
            <person name="Krizsan K."/>
            <person name="Foldi C."/>
            <person name="Dima B."/>
            <person name="Sanchez-Garcia M."/>
            <person name="Sanchez-Ramirez S."/>
            <person name="Szollosi G.J."/>
            <person name="Szarkandi J.G."/>
            <person name="Papp V."/>
            <person name="Albert L."/>
            <person name="Andreopoulos W."/>
            <person name="Angelini C."/>
            <person name="Antonin V."/>
            <person name="Barry K.W."/>
            <person name="Bougher N.L."/>
            <person name="Buchanan P."/>
            <person name="Buyck B."/>
            <person name="Bense V."/>
            <person name="Catcheside P."/>
            <person name="Chovatia M."/>
            <person name="Cooper J."/>
            <person name="Damon W."/>
            <person name="Desjardin D."/>
            <person name="Finy P."/>
            <person name="Geml J."/>
            <person name="Haridas S."/>
            <person name="Hughes K."/>
            <person name="Justo A."/>
            <person name="Karasinski D."/>
            <person name="Kautmanova I."/>
            <person name="Kiss B."/>
            <person name="Kocsube S."/>
            <person name="Kotiranta H."/>
            <person name="LaButti K.M."/>
            <person name="Lechner B.E."/>
            <person name="Liimatainen K."/>
            <person name="Lipzen A."/>
            <person name="Lukacs Z."/>
            <person name="Mihaltcheva S."/>
            <person name="Morgado L.N."/>
            <person name="Niskanen T."/>
            <person name="Noordeloos M.E."/>
            <person name="Ohm R.A."/>
            <person name="Ortiz-Santana B."/>
            <person name="Ovrebo C."/>
            <person name="Racz N."/>
            <person name="Riley R."/>
            <person name="Savchenko A."/>
            <person name="Shiryaev A."/>
            <person name="Soop K."/>
            <person name="Spirin V."/>
            <person name="Szebenyi C."/>
            <person name="Tomsovsky M."/>
            <person name="Tulloss R.E."/>
            <person name="Uehling J."/>
            <person name="Grigoriev I.V."/>
            <person name="Vagvolgyi C."/>
            <person name="Papp T."/>
            <person name="Martin F.M."/>
            <person name="Miettinen O."/>
            <person name="Hibbett D.S."/>
            <person name="Nagy L.G."/>
        </authorList>
    </citation>
    <scope>NUCLEOTIDE SEQUENCE [LARGE SCALE GENOMIC DNA]</scope>
    <source>
        <strain evidence="20 21">CBS 121175</strain>
    </source>
</reference>